<name>A0ABN8ACM9_9BACI</name>
<dbReference type="SUPFAM" id="SSF158472">
    <property type="entry name" value="HAMP domain-like"/>
    <property type="match status" value="1"/>
</dbReference>
<evidence type="ECO:0000256" key="12">
    <source>
        <dbReference type="ARBA" id="ARBA00023012"/>
    </source>
</evidence>
<protein>
    <recommendedName>
        <fullName evidence="3">histidine kinase</fullName>
        <ecNumber evidence="3">2.7.13.3</ecNumber>
    </recommendedName>
</protein>
<dbReference type="InterPro" id="IPR036890">
    <property type="entry name" value="HATPase_C_sf"/>
</dbReference>
<dbReference type="Gene3D" id="6.10.340.10">
    <property type="match status" value="1"/>
</dbReference>
<evidence type="ECO:0000256" key="1">
    <source>
        <dbReference type="ARBA" id="ARBA00000085"/>
    </source>
</evidence>
<keyword evidence="7 14" id="KW-0812">Transmembrane</keyword>
<comment type="subcellular location">
    <subcellularLocation>
        <location evidence="2">Cell membrane</location>
        <topology evidence="2">Multi-pass membrane protein</topology>
    </subcellularLocation>
</comment>
<feature type="transmembrane region" description="Helical" evidence="14">
    <location>
        <begin position="12"/>
        <end position="37"/>
    </location>
</feature>
<keyword evidence="12" id="KW-0902">Two-component regulatory system</keyword>
<dbReference type="InterPro" id="IPR003594">
    <property type="entry name" value="HATPase_dom"/>
</dbReference>
<gene>
    <name evidence="17" type="primary">sasA_4</name>
    <name evidence="17" type="ORF">BACCIP111883_01208</name>
</gene>
<dbReference type="InterPro" id="IPR050398">
    <property type="entry name" value="HssS/ArlS-like"/>
</dbReference>
<dbReference type="PANTHER" id="PTHR45528:SF1">
    <property type="entry name" value="SENSOR HISTIDINE KINASE CPXA"/>
    <property type="match status" value="1"/>
</dbReference>
<feature type="domain" description="Histidine kinase" evidence="15">
    <location>
        <begin position="142"/>
        <end position="362"/>
    </location>
</feature>
<dbReference type="InterPro" id="IPR004358">
    <property type="entry name" value="Sig_transdc_His_kin-like_C"/>
</dbReference>
<dbReference type="Pfam" id="PF00512">
    <property type="entry name" value="HisKA"/>
    <property type="match status" value="1"/>
</dbReference>
<evidence type="ECO:0000256" key="3">
    <source>
        <dbReference type="ARBA" id="ARBA00012438"/>
    </source>
</evidence>
<dbReference type="SMART" id="SM00387">
    <property type="entry name" value="HATPase_c"/>
    <property type="match status" value="1"/>
</dbReference>
<evidence type="ECO:0000256" key="8">
    <source>
        <dbReference type="ARBA" id="ARBA00022741"/>
    </source>
</evidence>
<dbReference type="GO" id="GO:0016740">
    <property type="term" value="F:transferase activity"/>
    <property type="evidence" value="ECO:0007669"/>
    <property type="project" value="UniProtKB-KW"/>
</dbReference>
<dbReference type="Pfam" id="PF02518">
    <property type="entry name" value="HATPase_c"/>
    <property type="match status" value="1"/>
</dbReference>
<dbReference type="CDD" id="cd06225">
    <property type="entry name" value="HAMP"/>
    <property type="match status" value="1"/>
</dbReference>
<dbReference type="SMART" id="SM00304">
    <property type="entry name" value="HAMP"/>
    <property type="match status" value="1"/>
</dbReference>
<dbReference type="InterPro" id="IPR003660">
    <property type="entry name" value="HAMP_dom"/>
</dbReference>
<dbReference type="CDD" id="cd00075">
    <property type="entry name" value="HATPase"/>
    <property type="match status" value="1"/>
</dbReference>
<dbReference type="SUPFAM" id="SSF55874">
    <property type="entry name" value="ATPase domain of HSP90 chaperone/DNA topoisomerase II/histidine kinase"/>
    <property type="match status" value="1"/>
</dbReference>
<dbReference type="EC" id="2.7.13.3" evidence="3"/>
<keyword evidence="6 17" id="KW-0808">Transferase</keyword>
<dbReference type="InterPro" id="IPR036097">
    <property type="entry name" value="HisK_dim/P_sf"/>
</dbReference>
<comment type="caution">
    <text evidence="17">The sequence shown here is derived from an EMBL/GenBank/DDBJ whole genome shotgun (WGS) entry which is preliminary data.</text>
</comment>
<feature type="transmembrane region" description="Helical" evidence="14">
    <location>
        <begin position="49"/>
        <end position="73"/>
    </location>
</feature>
<dbReference type="PROSITE" id="PS50885">
    <property type="entry name" value="HAMP"/>
    <property type="match status" value="1"/>
</dbReference>
<accession>A0ABN8ACM9</accession>
<evidence type="ECO:0000256" key="6">
    <source>
        <dbReference type="ARBA" id="ARBA00022679"/>
    </source>
</evidence>
<evidence type="ECO:0000256" key="9">
    <source>
        <dbReference type="ARBA" id="ARBA00022777"/>
    </source>
</evidence>
<dbReference type="EMBL" id="CAKJTJ010000004">
    <property type="protein sequence ID" value="CAG9620440.1"/>
    <property type="molecule type" value="Genomic_DNA"/>
</dbReference>
<dbReference type="Proteomes" id="UP000789833">
    <property type="component" value="Unassembled WGS sequence"/>
</dbReference>
<dbReference type="PANTHER" id="PTHR45528">
    <property type="entry name" value="SENSOR HISTIDINE KINASE CPXA"/>
    <property type="match status" value="1"/>
</dbReference>
<reference evidence="17 18" key="1">
    <citation type="submission" date="2021-10" db="EMBL/GenBank/DDBJ databases">
        <authorList>
            <person name="Criscuolo A."/>
        </authorList>
    </citation>
    <scope>NUCLEOTIDE SEQUENCE [LARGE SCALE GENOMIC DNA]</scope>
    <source>
        <strain evidence="18">CIP 111883</strain>
    </source>
</reference>
<dbReference type="Gene3D" id="1.10.287.130">
    <property type="match status" value="1"/>
</dbReference>
<keyword evidence="4" id="KW-1003">Cell membrane</keyword>
<evidence type="ECO:0000256" key="4">
    <source>
        <dbReference type="ARBA" id="ARBA00022475"/>
    </source>
</evidence>
<dbReference type="SMART" id="SM00388">
    <property type="entry name" value="HisKA"/>
    <property type="match status" value="1"/>
</dbReference>
<sequence length="362" mass="42044">MTIRKRLLLSNVAMIILPIIGFFLLEIFLGTIMFHIFRGQPDGERLQLFLSLRFLGIILILILANGLLTYYVARSIIQPIRELMRAAEEISKGNLEYEMPPLKRKDELQTLAQTFEQMRQKLIGAKIAEEHYAENQKLWMASISHDLKTPLTSIKGYVKGMQDGVANTPEKREKYLATIEKKAEDMNTLIEELFLFSKLELESVPFHFAPLDLKSYLEDVVDELRFYFEEENGLVTFETDHHSSYVIDADRDQLKRVITNLTANSLKFMTEKEKHLHLNLHTGHDYVELEWRDNGIGIPKESLPYIFDRFYRTDPSRNSETGGSGLGLAITKKIIHMHKWTIWAESTQSEGTSIFIRFRKKE</sequence>
<evidence type="ECO:0000256" key="7">
    <source>
        <dbReference type="ARBA" id="ARBA00022692"/>
    </source>
</evidence>
<evidence type="ECO:0000256" key="10">
    <source>
        <dbReference type="ARBA" id="ARBA00022840"/>
    </source>
</evidence>
<evidence type="ECO:0000256" key="5">
    <source>
        <dbReference type="ARBA" id="ARBA00022553"/>
    </source>
</evidence>
<dbReference type="PRINTS" id="PR00344">
    <property type="entry name" value="BCTRLSENSOR"/>
</dbReference>
<keyword evidence="5" id="KW-0597">Phosphoprotein</keyword>
<keyword evidence="9" id="KW-0418">Kinase</keyword>
<keyword evidence="11 14" id="KW-1133">Transmembrane helix</keyword>
<proteinExistence type="predicted"/>
<dbReference type="PROSITE" id="PS50109">
    <property type="entry name" value="HIS_KIN"/>
    <property type="match status" value="1"/>
</dbReference>
<keyword evidence="8" id="KW-0547">Nucleotide-binding</keyword>
<dbReference type="RefSeq" id="WP_230500363.1">
    <property type="nucleotide sequence ID" value="NZ_CAKJTJ010000004.1"/>
</dbReference>
<organism evidence="17 18">
    <name type="scientific">Sutcliffiella rhizosphaerae</name>
    <dbReference type="NCBI Taxonomy" id="2880967"/>
    <lineage>
        <taxon>Bacteria</taxon>
        <taxon>Bacillati</taxon>
        <taxon>Bacillota</taxon>
        <taxon>Bacilli</taxon>
        <taxon>Bacillales</taxon>
        <taxon>Bacillaceae</taxon>
        <taxon>Sutcliffiella</taxon>
    </lineage>
</organism>
<keyword evidence="18" id="KW-1185">Reference proteome</keyword>
<dbReference type="CDD" id="cd00082">
    <property type="entry name" value="HisKA"/>
    <property type="match status" value="1"/>
</dbReference>
<keyword evidence="10" id="KW-0067">ATP-binding</keyword>
<feature type="domain" description="HAMP" evidence="16">
    <location>
        <begin position="74"/>
        <end position="127"/>
    </location>
</feature>
<comment type="catalytic activity">
    <reaction evidence="1">
        <text>ATP + protein L-histidine = ADP + protein N-phospho-L-histidine.</text>
        <dbReference type="EC" id="2.7.13.3"/>
    </reaction>
</comment>
<evidence type="ECO:0000256" key="2">
    <source>
        <dbReference type="ARBA" id="ARBA00004651"/>
    </source>
</evidence>
<dbReference type="InterPro" id="IPR003661">
    <property type="entry name" value="HisK_dim/P_dom"/>
</dbReference>
<dbReference type="InterPro" id="IPR005467">
    <property type="entry name" value="His_kinase_dom"/>
</dbReference>
<evidence type="ECO:0000259" key="15">
    <source>
        <dbReference type="PROSITE" id="PS50109"/>
    </source>
</evidence>
<keyword evidence="13 14" id="KW-0472">Membrane</keyword>
<evidence type="ECO:0000256" key="11">
    <source>
        <dbReference type="ARBA" id="ARBA00022989"/>
    </source>
</evidence>
<dbReference type="SUPFAM" id="SSF47384">
    <property type="entry name" value="Homodimeric domain of signal transducing histidine kinase"/>
    <property type="match status" value="1"/>
</dbReference>
<dbReference type="Pfam" id="PF00672">
    <property type="entry name" value="HAMP"/>
    <property type="match status" value="1"/>
</dbReference>
<dbReference type="Gene3D" id="3.30.565.10">
    <property type="entry name" value="Histidine kinase-like ATPase, C-terminal domain"/>
    <property type="match status" value="1"/>
</dbReference>
<evidence type="ECO:0000313" key="18">
    <source>
        <dbReference type="Proteomes" id="UP000789833"/>
    </source>
</evidence>
<evidence type="ECO:0000259" key="16">
    <source>
        <dbReference type="PROSITE" id="PS50885"/>
    </source>
</evidence>
<evidence type="ECO:0000256" key="13">
    <source>
        <dbReference type="ARBA" id="ARBA00023136"/>
    </source>
</evidence>
<evidence type="ECO:0000256" key="14">
    <source>
        <dbReference type="SAM" id="Phobius"/>
    </source>
</evidence>
<evidence type="ECO:0000313" key="17">
    <source>
        <dbReference type="EMBL" id="CAG9620440.1"/>
    </source>
</evidence>